<organism evidence="3 4">
    <name type="scientific">Microscilla marina ATCC 23134</name>
    <dbReference type="NCBI Taxonomy" id="313606"/>
    <lineage>
        <taxon>Bacteria</taxon>
        <taxon>Pseudomonadati</taxon>
        <taxon>Bacteroidota</taxon>
        <taxon>Cytophagia</taxon>
        <taxon>Cytophagales</taxon>
        <taxon>Microscillaceae</taxon>
        <taxon>Microscilla</taxon>
    </lineage>
</organism>
<dbReference type="InterPro" id="IPR003509">
    <property type="entry name" value="UPF0102_YraN-like"/>
</dbReference>
<evidence type="ECO:0000313" key="4">
    <source>
        <dbReference type="Proteomes" id="UP000004095"/>
    </source>
</evidence>
<gene>
    <name evidence="3" type="ORF">M23134_07546</name>
</gene>
<dbReference type="InterPro" id="IPR011335">
    <property type="entry name" value="Restrct_endonuc-II-like"/>
</dbReference>
<dbReference type="RefSeq" id="WP_002694292.1">
    <property type="nucleotide sequence ID" value="NZ_AAWS01000004.1"/>
</dbReference>
<reference evidence="3 4" key="1">
    <citation type="submission" date="2007-01" db="EMBL/GenBank/DDBJ databases">
        <authorList>
            <person name="Haygood M."/>
            <person name="Podell S."/>
            <person name="Anderson C."/>
            <person name="Hopkinson B."/>
            <person name="Roe K."/>
            <person name="Barbeau K."/>
            <person name="Gaasterland T."/>
            <person name="Ferriera S."/>
            <person name="Johnson J."/>
            <person name="Kravitz S."/>
            <person name="Beeson K."/>
            <person name="Sutton G."/>
            <person name="Rogers Y.-H."/>
            <person name="Friedman R."/>
            <person name="Frazier M."/>
            <person name="Venter J.C."/>
        </authorList>
    </citation>
    <scope>NUCLEOTIDE SEQUENCE [LARGE SCALE GENOMIC DNA]</scope>
    <source>
        <strain evidence="3 4">ATCC 23134</strain>
    </source>
</reference>
<comment type="similarity">
    <text evidence="1 2">Belongs to the UPF0102 family.</text>
</comment>
<dbReference type="CDD" id="cd20736">
    <property type="entry name" value="PoNe_Nuclease"/>
    <property type="match status" value="1"/>
</dbReference>
<name>A1ZF36_MICM2</name>
<dbReference type="EMBL" id="AAWS01000004">
    <property type="protein sequence ID" value="EAY31138.1"/>
    <property type="molecule type" value="Genomic_DNA"/>
</dbReference>
<dbReference type="NCBIfam" id="TIGR00252">
    <property type="entry name" value="YraN family protein"/>
    <property type="match status" value="1"/>
</dbReference>
<dbReference type="eggNOG" id="COG0792">
    <property type="taxonomic scope" value="Bacteria"/>
</dbReference>
<dbReference type="Proteomes" id="UP000004095">
    <property type="component" value="Unassembled WGS sequence"/>
</dbReference>
<dbReference type="PANTHER" id="PTHR34039:SF1">
    <property type="entry name" value="UPF0102 PROTEIN YRAN"/>
    <property type="match status" value="1"/>
</dbReference>
<dbReference type="GO" id="GO:0003676">
    <property type="term" value="F:nucleic acid binding"/>
    <property type="evidence" value="ECO:0007669"/>
    <property type="project" value="InterPro"/>
</dbReference>
<dbReference type="Gene3D" id="3.40.1350.10">
    <property type="match status" value="1"/>
</dbReference>
<protein>
    <recommendedName>
        <fullName evidence="2">UPF0102 protein M23134_07546</fullName>
    </recommendedName>
</protein>
<dbReference type="InterPro" id="IPR011856">
    <property type="entry name" value="tRNA_endonuc-like_dom_sf"/>
</dbReference>
<evidence type="ECO:0000256" key="2">
    <source>
        <dbReference type="HAMAP-Rule" id="MF_00048"/>
    </source>
</evidence>
<keyword evidence="4" id="KW-1185">Reference proteome</keyword>
<proteinExistence type="inferred from homology"/>
<accession>A1ZF36</accession>
<evidence type="ECO:0000256" key="1">
    <source>
        <dbReference type="ARBA" id="ARBA00006738"/>
    </source>
</evidence>
<dbReference type="PANTHER" id="PTHR34039">
    <property type="entry name" value="UPF0102 PROTEIN YRAN"/>
    <property type="match status" value="1"/>
</dbReference>
<dbReference type="HAMAP" id="MF_00048">
    <property type="entry name" value="UPF0102"/>
    <property type="match status" value="1"/>
</dbReference>
<sequence>MKTPQQKKGKYGENLAAAFMQNKGYTLLERNYRYKRGEIDIIAQTGDVLVFVEVKLRSSDNFGLPEESVSENQQNLIIQTAEQYIEEIDWESDIRFDIVAIELKSHQSPQITYFEDAFY</sequence>
<evidence type="ECO:0000313" key="3">
    <source>
        <dbReference type="EMBL" id="EAY31138.1"/>
    </source>
</evidence>
<dbReference type="NCBIfam" id="NF009154">
    <property type="entry name" value="PRK12497.3-3"/>
    <property type="match status" value="1"/>
</dbReference>
<dbReference type="NCBIfam" id="NF009150">
    <property type="entry name" value="PRK12497.1-3"/>
    <property type="match status" value="1"/>
</dbReference>
<dbReference type="SUPFAM" id="SSF52980">
    <property type="entry name" value="Restriction endonuclease-like"/>
    <property type="match status" value="1"/>
</dbReference>
<dbReference type="Pfam" id="PF02021">
    <property type="entry name" value="UPF0102"/>
    <property type="match status" value="1"/>
</dbReference>
<comment type="caution">
    <text evidence="3">The sequence shown here is derived from an EMBL/GenBank/DDBJ whole genome shotgun (WGS) entry which is preliminary data.</text>
</comment>
<dbReference type="OrthoDB" id="9802516at2"/>
<dbReference type="AlphaFoldDB" id="A1ZF36"/>